<dbReference type="EMBL" id="CM017657">
    <property type="protein sequence ID" value="TYI63451.1"/>
    <property type="molecule type" value="Genomic_DNA"/>
</dbReference>
<dbReference type="Proteomes" id="UP000323597">
    <property type="component" value="Chromosome D09"/>
</dbReference>
<sequence>MNYFGSVGFGNLATILSNEGHSLGGCIQLRSDDGASESGCITLITANFTSYTVNMTAMYPDSKRCASAFIFSEYPFGTYSLPTGINIETTHVPALLSWNSSYCGEGDFAIYFLFDKPARCYRPGLGPINFNTYEVEPCGNVTFNYPFSMEDHDDSNEWFKVICTKTANGEKVPMNGLK</sequence>
<protein>
    <recommendedName>
        <fullName evidence="3">Wall-associated receptor kinase galacturonan-binding domain-containing protein</fullName>
    </recommendedName>
</protein>
<dbReference type="PANTHER" id="PTHR33491">
    <property type="entry name" value="OSJNBA0016N04.9 PROTEIN"/>
    <property type="match status" value="1"/>
</dbReference>
<dbReference type="AlphaFoldDB" id="A0A5D2TDG9"/>
<gene>
    <name evidence="1" type="ORF">E1A91_D09G018900v1</name>
</gene>
<reference evidence="1 2" key="1">
    <citation type="submission" date="2019-07" db="EMBL/GenBank/DDBJ databases">
        <title>WGS assembly of Gossypium mustelinum.</title>
        <authorList>
            <person name="Chen Z.J."/>
            <person name="Sreedasyam A."/>
            <person name="Ando A."/>
            <person name="Song Q."/>
            <person name="De L."/>
            <person name="Hulse-Kemp A."/>
            <person name="Ding M."/>
            <person name="Ye W."/>
            <person name="Kirkbride R."/>
            <person name="Jenkins J."/>
            <person name="Plott C."/>
            <person name="Lovell J."/>
            <person name="Lin Y.-M."/>
            <person name="Vaughn R."/>
            <person name="Liu B."/>
            <person name="Li W."/>
            <person name="Simpson S."/>
            <person name="Scheffler B."/>
            <person name="Saski C."/>
            <person name="Grover C."/>
            <person name="Hu G."/>
            <person name="Conover J."/>
            <person name="Carlson J."/>
            <person name="Shu S."/>
            <person name="Boston L."/>
            <person name="Williams M."/>
            <person name="Peterson D."/>
            <person name="Mcgee K."/>
            <person name="Jones D."/>
            <person name="Wendel J."/>
            <person name="Stelly D."/>
            <person name="Grimwood J."/>
            <person name="Schmutz J."/>
        </authorList>
    </citation>
    <scope>NUCLEOTIDE SEQUENCE [LARGE SCALE GENOMIC DNA]</scope>
    <source>
        <strain evidence="1">1408120.09</strain>
    </source>
</reference>
<organism evidence="1 2">
    <name type="scientific">Gossypium mustelinum</name>
    <name type="common">Cotton</name>
    <name type="synonym">Gossypium caicoense</name>
    <dbReference type="NCBI Taxonomy" id="34275"/>
    <lineage>
        <taxon>Eukaryota</taxon>
        <taxon>Viridiplantae</taxon>
        <taxon>Streptophyta</taxon>
        <taxon>Embryophyta</taxon>
        <taxon>Tracheophyta</taxon>
        <taxon>Spermatophyta</taxon>
        <taxon>Magnoliopsida</taxon>
        <taxon>eudicotyledons</taxon>
        <taxon>Gunneridae</taxon>
        <taxon>Pentapetalae</taxon>
        <taxon>rosids</taxon>
        <taxon>malvids</taxon>
        <taxon>Malvales</taxon>
        <taxon>Malvaceae</taxon>
        <taxon>Malvoideae</taxon>
        <taxon>Gossypium</taxon>
    </lineage>
</organism>
<evidence type="ECO:0008006" key="3">
    <source>
        <dbReference type="Google" id="ProtNLM"/>
    </source>
</evidence>
<keyword evidence="2" id="KW-1185">Reference proteome</keyword>
<name>A0A5D2TDG9_GOSMU</name>
<accession>A0A5D2TDG9</accession>
<proteinExistence type="predicted"/>
<evidence type="ECO:0000313" key="1">
    <source>
        <dbReference type="EMBL" id="TYI63451.1"/>
    </source>
</evidence>
<evidence type="ECO:0000313" key="2">
    <source>
        <dbReference type="Proteomes" id="UP000323597"/>
    </source>
</evidence>